<evidence type="ECO:0008006" key="7">
    <source>
        <dbReference type="Google" id="ProtNLM"/>
    </source>
</evidence>
<accession>A0A2T6ZWB7</accession>
<dbReference type="EMBL" id="NESQ01000083">
    <property type="protein sequence ID" value="PUU79776.1"/>
    <property type="molecule type" value="Genomic_DNA"/>
</dbReference>
<dbReference type="AlphaFoldDB" id="A0A2T6ZWB7"/>
<keyword evidence="2" id="KW-0689">Ribosomal protein</keyword>
<dbReference type="GO" id="GO:0005737">
    <property type="term" value="C:cytoplasm"/>
    <property type="evidence" value="ECO:0007669"/>
    <property type="project" value="UniProtKB-ARBA"/>
</dbReference>
<evidence type="ECO:0000256" key="2">
    <source>
        <dbReference type="ARBA" id="ARBA00022980"/>
    </source>
</evidence>
<dbReference type="GO" id="GO:0003735">
    <property type="term" value="F:structural constituent of ribosome"/>
    <property type="evidence" value="ECO:0007669"/>
    <property type="project" value="InterPro"/>
</dbReference>
<dbReference type="GO" id="GO:1990904">
    <property type="term" value="C:ribonucleoprotein complex"/>
    <property type="evidence" value="ECO:0007669"/>
    <property type="project" value="UniProtKB-KW"/>
</dbReference>
<dbReference type="GO" id="GO:0005840">
    <property type="term" value="C:ribosome"/>
    <property type="evidence" value="ECO:0007669"/>
    <property type="project" value="UniProtKB-KW"/>
</dbReference>
<evidence type="ECO:0000313" key="6">
    <source>
        <dbReference type="Proteomes" id="UP000244722"/>
    </source>
</evidence>
<keyword evidence="3" id="KW-0687">Ribonucleoprotein</keyword>
<dbReference type="PANTHER" id="PTHR23321:SF26">
    <property type="entry name" value="SMALL RIBOSOMAL SUBUNIT PROTEIN US15M"/>
    <property type="match status" value="1"/>
</dbReference>
<dbReference type="Proteomes" id="UP000244722">
    <property type="component" value="Unassembled WGS sequence"/>
</dbReference>
<name>A0A2T6ZWB7_TUBBO</name>
<comment type="similarity">
    <text evidence="1">Belongs to the universal ribosomal protein uS15 family.</text>
</comment>
<dbReference type="CDD" id="cd00353">
    <property type="entry name" value="Ribosomal_S15p_S13e"/>
    <property type="match status" value="1"/>
</dbReference>
<evidence type="ECO:0000256" key="4">
    <source>
        <dbReference type="SAM" id="MobiDB-lite"/>
    </source>
</evidence>
<dbReference type="OrthoDB" id="441444at2759"/>
<feature type="region of interest" description="Disordered" evidence="4">
    <location>
        <begin position="208"/>
        <end position="236"/>
    </location>
</feature>
<keyword evidence="6" id="KW-1185">Reference proteome</keyword>
<sequence length="325" mass="36840">MPPRMPTTKLPSCLSSLRIPPTPKLHFSTTPIILKKTANPRPNDLVKWAKSEKIRIENLEKREERKQERLSSRVDPVLGTDTKFVESFDVQPPPLPPVDWARANNVDPLAGHTEKTHLNHYLTPEDLAEALERSYHLTKPYINNLTESGSADFRDRQTEEGLVSAHKEAHDRAVAAIQRIASLSIGSRSDKMRVQKAKCIDLFGRHVTDRTLPRDPGAPDPAESNKTPRAGPDTGSSEVQIAILTVKIRNLARHLELKGPTDKHNKRNLRLLVHKRQKLLKYLKRKEKGGIRWRNVMEAIGLDDDAVQREVMMFDSLRELVSGDM</sequence>
<dbReference type="GO" id="GO:0006412">
    <property type="term" value="P:translation"/>
    <property type="evidence" value="ECO:0007669"/>
    <property type="project" value="InterPro"/>
</dbReference>
<reference evidence="5 6" key="1">
    <citation type="submission" date="2017-04" db="EMBL/GenBank/DDBJ databases">
        <title>Draft genome sequence of Tuber borchii Vittad., a whitish edible truffle.</title>
        <authorList>
            <consortium name="DOE Joint Genome Institute"/>
            <person name="Murat C."/>
            <person name="Kuo A."/>
            <person name="Barry K.W."/>
            <person name="Clum A."/>
            <person name="Dockter R.B."/>
            <person name="Fauchery L."/>
            <person name="Iotti M."/>
            <person name="Kohler A."/>
            <person name="Labutti K."/>
            <person name="Lindquist E.A."/>
            <person name="Lipzen A."/>
            <person name="Ohm R.A."/>
            <person name="Wang M."/>
            <person name="Grigoriev I.V."/>
            <person name="Zambonelli A."/>
            <person name="Martin F.M."/>
        </authorList>
    </citation>
    <scope>NUCLEOTIDE SEQUENCE [LARGE SCALE GENOMIC DNA]</scope>
    <source>
        <strain evidence="5 6">Tbo3840</strain>
    </source>
</reference>
<dbReference type="InterPro" id="IPR009068">
    <property type="entry name" value="uS15_NS1_RNA-bd_sf"/>
</dbReference>
<dbReference type="HAMAP" id="MF_01343_B">
    <property type="entry name" value="Ribosomal_uS15_B"/>
    <property type="match status" value="1"/>
</dbReference>
<dbReference type="InterPro" id="IPR005290">
    <property type="entry name" value="Ribosomal_uS15_bac-type"/>
</dbReference>
<gene>
    <name evidence="5" type="ORF">B9Z19DRAFT_1124753</name>
</gene>
<dbReference type="Pfam" id="PF00312">
    <property type="entry name" value="Ribosomal_S15"/>
    <property type="match status" value="1"/>
</dbReference>
<dbReference type="SMART" id="SM01387">
    <property type="entry name" value="Ribosomal_S15"/>
    <property type="match status" value="1"/>
</dbReference>
<dbReference type="PANTHER" id="PTHR23321">
    <property type="entry name" value="RIBOSOMAL PROTEIN S15, BACTERIAL AND ORGANELLAR"/>
    <property type="match status" value="1"/>
</dbReference>
<proteinExistence type="inferred from homology"/>
<comment type="caution">
    <text evidence="5">The sequence shown here is derived from an EMBL/GenBank/DDBJ whole genome shotgun (WGS) entry which is preliminary data.</text>
</comment>
<dbReference type="Gene3D" id="1.10.287.10">
    <property type="entry name" value="S15/NS1, RNA-binding"/>
    <property type="match status" value="1"/>
</dbReference>
<evidence type="ECO:0000313" key="5">
    <source>
        <dbReference type="EMBL" id="PUU79776.1"/>
    </source>
</evidence>
<dbReference type="STRING" id="42251.A0A2T6ZWB7"/>
<dbReference type="InterPro" id="IPR000589">
    <property type="entry name" value="Ribosomal_uS15"/>
</dbReference>
<organism evidence="5 6">
    <name type="scientific">Tuber borchii</name>
    <name type="common">White truffle</name>
    <dbReference type="NCBI Taxonomy" id="42251"/>
    <lineage>
        <taxon>Eukaryota</taxon>
        <taxon>Fungi</taxon>
        <taxon>Dikarya</taxon>
        <taxon>Ascomycota</taxon>
        <taxon>Pezizomycotina</taxon>
        <taxon>Pezizomycetes</taxon>
        <taxon>Pezizales</taxon>
        <taxon>Tuberaceae</taxon>
        <taxon>Tuber</taxon>
    </lineage>
</organism>
<protein>
    <recommendedName>
        <fullName evidence="7">Ribosomal protein S15</fullName>
    </recommendedName>
</protein>
<dbReference type="SUPFAM" id="SSF47060">
    <property type="entry name" value="S15/NS1 RNA-binding domain"/>
    <property type="match status" value="1"/>
</dbReference>
<evidence type="ECO:0000256" key="3">
    <source>
        <dbReference type="ARBA" id="ARBA00023274"/>
    </source>
</evidence>
<evidence type="ECO:0000256" key="1">
    <source>
        <dbReference type="ARBA" id="ARBA00008434"/>
    </source>
</evidence>